<dbReference type="InterPro" id="IPR029039">
    <property type="entry name" value="Flavoprotein-like_sf"/>
</dbReference>
<keyword evidence="9" id="KW-1185">Reference proteome</keyword>
<comment type="subunit">
    <text evidence="6">Homodimer.</text>
</comment>
<gene>
    <name evidence="6 8" type="primary">azoR</name>
    <name evidence="8" type="ORF">GCM10011613_13470</name>
</gene>
<dbReference type="RefSeq" id="WP_189416942.1">
    <property type="nucleotide sequence ID" value="NZ_BMYZ01000001.1"/>
</dbReference>
<accession>A0ABQ3AWV3</accession>
<comment type="cofactor">
    <cofactor evidence="6">
        <name>FMN</name>
        <dbReference type="ChEBI" id="CHEBI:58210"/>
    </cofactor>
    <text evidence="6">Binds 1 FMN per subunit.</text>
</comment>
<evidence type="ECO:0000313" key="8">
    <source>
        <dbReference type="EMBL" id="GGY70345.1"/>
    </source>
</evidence>
<evidence type="ECO:0000256" key="2">
    <source>
        <dbReference type="ARBA" id="ARBA00022643"/>
    </source>
</evidence>
<reference evidence="9" key="1">
    <citation type="journal article" date="2019" name="Int. J. Syst. Evol. Microbiol.">
        <title>The Global Catalogue of Microorganisms (GCM) 10K type strain sequencing project: providing services to taxonomists for standard genome sequencing and annotation.</title>
        <authorList>
            <consortium name="The Broad Institute Genomics Platform"/>
            <consortium name="The Broad Institute Genome Sequencing Center for Infectious Disease"/>
            <person name="Wu L."/>
            <person name="Ma J."/>
        </authorList>
    </citation>
    <scope>NUCLEOTIDE SEQUENCE [LARGE SCALE GENOMIC DNA]</scope>
    <source>
        <strain evidence="9">KCTC 32239</strain>
    </source>
</reference>
<feature type="domain" description="Flavodoxin-like fold" evidence="7">
    <location>
        <begin position="3"/>
        <end position="196"/>
    </location>
</feature>
<dbReference type="SUPFAM" id="SSF52218">
    <property type="entry name" value="Flavoproteins"/>
    <property type="match status" value="1"/>
</dbReference>
<dbReference type="PANTHER" id="PTHR43741">
    <property type="entry name" value="FMN-DEPENDENT NADH-AZOREDUCTASE 1"/>
    <property type="match status" value="1"/>
</dbReference>
<organism evidence="8 9">
    <name type="scientific">Cellvibrio zantedeschiae</name>
    <dbReference type="NCBI Taxonomy" id="1237077"/>
    <lineage>
        <taxon>Bacteria</taxon>
        <taxon>Pseudomonadati</taxon>
        <taxon>Pseudomonadota</taxon>
        <taxon>Gammaproteobacteria</taxon>
        <taxon>Cellvibrionales</taxon>
        <taxon>Cellvibrionaceae</taxon>
        <taxon>Cellvibrio</taxon>
    </lineage>
</organism>
<dbReference type="Proteomes" id="UP000619761">
    <property type="component" value="Unassembled WGS sequence"/>
</dbReference>
<dbReference type="InterPro" id="IPR023048">
    <property type="entry name" value="NADH:quinone_OxRdtase_FMN_depd"/>
</dbReference>
<comment type="catalytic activity">
    <reaction evidence="5">
        <text>N,N-dimethyl-1,4-phenylenediamine + anthranilate + 2 NAD(+) = 2-(4-dimethylaminophenyl)diazenylbenzoate + 2 NADH + 2 H(+)</text>
        <dbReference type="Rhea" id="RHEA:55872"/>
        <dbReference type="ChEBI" id="CHEBI:15378"/>
        <dbReference type="ChEBI" id="CHEBI:15783"/>
        <dbReference type="ChEBI" id="CHEBI:16567"/>
        <dbReference type="ChEBI" id="CHEBI:57540"/>
        <dbReference type="ChEBI" id="CHEBI:57945"/>
        <dbReference type="ChEBI" id="CHEBI:71579"/>
        <dbReference type="EC" id="1.7.1.17"/>
    </reaction>
    <physiologicalReaction direction="right-to-left" evidence="5">
        <dbReference type="Rhea" id="RHEA:55874"/>
    </physiologicalReaction>
</comment>
<comment type="caution">
    <text evidence="6">Lacks conserved residue(s) required for the propagation of feature annotation.</text>
</comment>
<evidence type="ECO:0000256" key="3">
    <source>
        <dbReference type="ARBA" id="ARBA00023002"/>
    </source>
</evidence>
<evidence type="ECO:0000256" key="4">
    <source>
        <dbReference type="ARBA" id="ARBA00023027"/>
    </source>
</evidence>
<name>A0ABQ3AWV3_9GAMM</name>
<evidence type="ECO:0000256" key="1">
    <source>
        <dbReference type="ARBA" id="ARBA00022630"/>
    </source>
</evidence>
<comment type="function">
    <text evidence="6">Also exhibits azoreductase activity. Catalyzes the reductive cleavage of the azo bond in aromatic azo compounds to the corresponding amines.</text>
</comment>
<evidence type="ECO:0000256" key="5">
    <source>
        <dbReference type="ARBA" id="ARBA00048542"/>
    </source>
</evidence>
<dbReference type="Gene3D" id="3.40.50.360">
    <property type="match status" value="1"/>
</dbReference>
<keyword evidence="4 6" id="KW-0520">NAD</keyword>
<comment type="catalytic activity">
    <reaction evidence="6">
        <text>2 a quinone + NADH + H(+) = 2 a 1,4-benzosemiquinone + NAD(+)</text>
        <dbReference type="Rhea" id="RHEA:65952"/>
        <dbReference type="ChEBI" id="CHEBI:15378"/>
        <dbReference type="ChEBI" id="CHEBI:57540"/>
        <dbReference type="ChEBI" id="CHEBI:57945"/>
        <dbReference type="ChEBI" id="CHEBI:132124"/>
        <dbReference type="ChEBI" id="CHEBI:134225"/>
    </reaction>
</comment>
<dbReference type="EC" id="1.7.1.17" evidence="6"/>
<keyword evidence="3 6" id="KW-0560">Oxidoreductase</keyword>
<keyword evidence="2 6" id="KW-0288">FMN</keyword>
<feature type="binding site" evidence="6">
    <location>
        <position position="10"/>
    </location>
    <ligand>
        <name>FMN</name>
        <dbReference type="ChEBI" id="CHEBI:58210"/>
    </ligand>
</feature>
<keyword evidence="1 6" id="KW-0285">Flavoprotein</keyword>
<dbReference type="InterPro" id="IPR003680">
    <property type="entry name" value="Flavodoxin_fold"/>
</dbReference>
<protein>
    <recommendedName>
        <fullName evidence="6">FMN dependent NADH:quinone oxidoreductase</fullName>
        <ecNumber evidence="6">1.6.5.-</ecNumber>
    </recommendedName>
    <alternativeName>
        <fullName evidence="6">Azo-dye reductase</fullName>
    </alternativeName>
    <alternativeName>
        <fullName evidence="6">FMN-dependent NADH-azo compound oxidoreductase</fullName>
    </alternativeName>
    <alternativeName>
        <fullName evidence="6">FMN-dependent NADH-azoreductase</fullName>
        <ecNumber evidence="6">1.7.1.17</ecNumber>
    </alternativeName>
</protein>
<dbReference type="EC" id="1.6.5.-" evidence="6"/>
<proteinExistence type="inferred from homology"/>
<dbReference type="EMBL" id="BMYZ01000001">
    <property type="protein sequence ID" value="GGY70345.1"/>
    <property type="molecule type" value="Genomic_DNA"/>
</dbReference>
<dbReference type="PANTHER" id="PTHR43741:SF2">
    <property type="entry name" value="FMN-DEPENDENT NADH:QUINONE OXIDOREDUCTASE"/>
    <property type="match status" value="1"/>
</dbReference>
<comment type="similarity">
    <text evidence="6">Belongs to the azoreductase type 1 family.</text>
</comment>
<evidence type="ECO:0000256" key="6">
    <source>
        <dbReference type="HAMAP-Rule" id="MF_01216"/>
    </source>
</evidence>
<evidence type="ECO:0000259" key="7">
    <source>
        <dbReference type="Pfam" id="PF02525"/>
    </source>
</evidence>
<dbReference type="InterPro" id="IPR050104">
    <property type="entry name" value="FMN-dep_NADH:Q_OxRdtase_AzoR1"/>
</dbReference>
<sequence length="200" mass="21559">MSTLLQINSSLFSDHGNSSALANEFVQNWLAKHPDGKVVVRDLAKNPVPHLDSATVQAFFTPAETRTVEQQALVALSDSLVAELANADAVVIGVPLYNFGVPSTLKAYFDQLARAGITFKYTETGPVGLLADKPVYFIAARGGFHAGKESDSQTAFLNSFFNFLGIKSIQYIYAEGLSITDAKDKSLTEARREIEQAAAA</sequence>
<evidence type="ECO:0000313" key="9">
    <source>
        <dbReference type="Proteomes" id="UP000619761"/>
    </source>
</evidence>
<dbReference type="HAMAP" id="MF_01216">
    <property type="entry name" value="Azoreductase_type1"/>
    <property type="match status" value="1"/>
</dbReference>
<comment type="caution">
    <text evidence="8">The sequence shown here is derived from an EMBL/GenBank/DDBJ whole genome shotgun (WGS) entry which is preliminary data.</text>
</comment>
<dbReference type="Pfam" id="PF02525">
    <property type="entry name" value="Flavodoxin_2"/>
    <property type="match status" value="1"/>
</dbReference>
<comment type="function">
    <text evidence="6">Quinone reductase that provides resistance to thiol-specific stress caused by electrophilic quinones.</text>
</comment>